<feature type="compositionally biased region" description="Basic and acidic residues" evidence="8">
    <location>
        <begin position="521"/>
        <end position="532"/>
    </location>
</feature>
<dbReference type="PRINTS" id="PR00173">
    <property type="entry name" value="EDTRNSPORT"/>
</dbReference>
<feature type="transmembrane region" description="Helical" evidence="7">
    <location>
        <begin position="112"/>
        <end position="133"/>
    </location>
</feature>
<dbReference type="PANTHER" id="PTHR42865">
    <property type="entry name" value="PROTON/GLUTAMATE-ASPARTATE SYMPORTER"/>
    <property type="match status" value="1"/>
</dbReference>
<evidence type="ECO:0000256" key="4">
    <source>
        <dbReference type="ARBA" id="ARBA00022692"/>
    </source>
</evidence>
<protein>
    <recommendedName>
        <fullName evidence="7">Amino acid transporter</fullName>
    </recommendedName>
</protein>
<evidence type="ECO:0000256" key="6">
    <source>
        <dbReference type="ARBA" id="ARBA00023136"/>
    </source>
</evidence>
<feature type="compositionally biased region" description="Polar residues" evidence="8">
    <location>
        <begin position="505"/>
        <end position="517"/>
    </location>
</feature>
<comment type="caution">
    <text evidence="9">The sequence shown here is derived from an EMBL/GenBank/DDBJ whole genome shotgun (WGS) entry which is preliminary data.</text>
</comment>
<dbReference type="Gene3D" id="1.10.3860.10">
    <property type="entry name" value="Sodium:dicarboxylate symporter"/>
    <property type="match status" value="1"/>
</dbReference>
<dbReference type="InterPro" id="IPR001991">
    <property type="entry name" value="Na-dicarboxylate_symporter"/>
</dbReference>
<feature type="transmembrane region" description="Helical" evidence="7">
    <location>
        <begin position="213"/>
        <end position="230"/>
    </location>
</feature>
<keyword evidence="10" id="KW-1185">Reference proteome</keyword>
<keyword evidence="5 7" id="KW-1133">Transmembrane helix</keyword>
<sequence>MAGGRSSSDSAPRRAAPQPLFRTLQLVRQAWLSLGTVQQIVACACGGACVGVALNLSAAPPELGVWLGMPGTIYLRLLTLLVAPLVFCSVVQGVASLNDLGVGTERTAVHTAALYVVTTVVAVLEGLAVTYALHPLWRTDRSTSAVWCNSTSPNATSPLLAACNATRVPTESIAVGGARPTSEISDALVNLILSMTPRNMVGIFVDSSSSPNMLGMIVFAGLFGSAITVHQRSGKPDRISPIISDLLDVTTILVMTVASYTPPAVGALVCSAIAKKPFNELAEGMRSLGVVVAGCIFMMFFHVLVFQTALFALLARASPWVHLKGMGRAAVVAFGTASSAVTLPTTIDCCEALGYTPSLVRFVLSLGATISMDGTAMYYGPVVLWLADHAGVEMGLGNVTVLAVISTLSSMGAAPTPGAGTALMVIIWATLFPEVPLPPEFAYYLAVDWLVDRFRTLTNVMGDSFVTGIINSIAKSSSAGAAIRESIPEKRRPVFTLEDLGQSRIDSSSPAITSQTLPRRHQVEPAAHEEMA</sequence>
<evidence type="ECO:0000256" key="7">
    <source>
        <dbReference type="RuleBase" id="RU361216"/>
    </source>
</evidence>
<dbReference type="GO" id="GO:0015293">
    <property type="term" value="F:symporter activity"/>
    <property type="evidence" value="ECO:0007669"/>
    <property type="project" value="UniProtKB-UniRule"/>
</dbReference>
<evidence type="ECO:0000313" key="9">
    <source>
        <dbReference type="EMBL" id="KAL1512395.1"/>
    </source>
</evidence>
<proteinExistence type="inferred from homology"/>
<dbReference type="InterPro" id="IPR036458">
    <property type="entry name" value="Na:dicarbo_symporter_sf"/>
</dbReference>
<name>A0AB34J6T0_PRYPA</name>
<comment type="subcellular location">
    <subcellularLocation>
        <location evidence="1">Cell membrane</location>
        <topology evidence="1">Multi-pass membrane protein</topology>
    </subcellularLocation>
    <subcellularLocation>
        <location evidence="7">Membrane</location>
        <topology evidence="7">Multi-pass membrane protein</topology>
    </subcellularLocation>
</comment>
<accession>A0AB34J6T0</accession>
<dbReference type="EMBL" id="JBGBPQ010000013">
    <property type="protein sequence ID" value="KAL1512395.1"/>
    <property type="molecule type" value="Genomic_DNA"/>
</dbReference>
<dbReference type="Proteomes" id="UP001515480">
    <property type="component" value="Unassembled WGS sequence"/>
</dbReference>
<feature type="transmembrane region" description="Helical" evidence="7">
    <location>
        <begin position="73"/>
        <end position="91"/>
    </location>
</feature>
<reference evidence="9 10" key="1">
    <citation type="journal article" date="2024" name="Science">
        <title>Giant polyketide synthase enzymes in the biosynthesis of giant marine polyether toxins.</title>
        <authorList>
            <person name="Fallon T.R."/>
            <person name="Shende V.V."/>
            <person name="Wierzbicki I.H."/>
            <person name="Pendleton A.L."/>
            <person name="Watervoot N.F."/>
            <person name="Auber R.P."/>
            <person name="Gonzalez D.J."/>
            <person name="Wisecaver J.H."/>
            <person name="Moore B.S."/>
        </authorList>
    </citation>
    <scope>NUCLEOTIDE SEQUENCE [LARGE SCALE GENOMIC DNA]</scope>
    <source>
        <strain evidence="9 10">12B1</strain>
    </source>
</reference>
<evidence type="ECO:0000256" key="8">
    <source>
        <dbReference type="SAM" id="MobiDB-lite"/>
    </source>
</evidence>
<dbReference type="AlphaFoldDB" id="A0AB34J6T0"/>
<evidence type="ECO:0000256" key="3">
    <source>
        <dbReference type="ARBA" id="ARBA00022475"/>
    </source>
</evidence>
<keyword evidence="4 7" id="KW-0812">Transmembrane</keyword>
<dbReference type="SUPFAM" id="SSF118215">
    <property type="entry name" value="Proton glutamate symport protein"/>
    <property type="match status" value="1"/>
</dbReference>
<feature type="transmembrane region" description="Helical" evidence="7">
    <location>
        <begin position="286"/>
        <end position="314"/>
    </location>
</feature>
<keyword evidence="6 7" id="KW-0472">Membrane</keyword>
<evidence type="ECO:0000313" key="10">
    <source>
        <dbReference type="Proteomes" id="UP001515480"/>
    </source>
</evidence>
<keyword evidence="2 7" id="KW-0813">Transport</keyword>
<gene>
    <name evidence="9" type="ORF">AB1Y20_005652</name>
</gene>
<dbReference type="Pfam" id="PF00375">
    <property type="entry name" value="SDF"/>
    <property type="match status" value="1"/>
</dbReference>
<feature type="region of interest" description="Disordered" evidence="8">
    <location>
        <begin position="505"/>
        <end position="532"/>
    </location>
</feature>
<feature type="transmembrane region" description="Helical" evidence="7">
    <location>
        <begin position="251"/>
        <end position="274"/>
    </location>
</feature>
<evidence type="ECO:0000256" key="1">
    <source>
        <dbReference type="ARBA" id="ARBA00004651"/>
    </source>
</evidence>
<evidence type="ECO:0000256" key="2">
    <source>
        <dbReference type="ARBA" id="ARBA00022448"/>
    </source>
</evidence>
<dbReference type="PANTHER" id="PTHR42865:SF7">
    <property type="entry name" value="PROTON_GLUTAMATE-ASPARTATE SYMPORTER"/>
    <property type="match status" value="1"/>
</dbReference>
<keyword evidence="3" id="KW-1003">Cell membrane</keyword>
<dbReference type="GO" id="GO:0005886">
    <property type="term" value="C:plasma membrane"/>
    <property type="evidence" value="ECO:0007669"/>
    <property type="project" value="UniProtKB-SubCell"/>
</dbReference>
<comment type="similarity">
    <text evidence="7">Belongs to the dicarboxylate/amino acid:cation symporter (DAACS) (TC 2.A.23) family.</text>
</comment>
<keyword evidence="7" id="KW-0769">Symport</keyword>
<evidence type="ECO:0000256" key="5">
    <source>
        <dbReference type="ARBA" id="ARBA00022989"/>
    </source>
</evidence>
<organism evidence="9 10">
    <name type="scientific">Prymnesium parvum</name>
    <name type="common">Toxic golden alga</name>
    <dbReference type="NCBI Taxonomy" id="97485"/>
    <lineage>
        <taxon>Eukaryota</taxon>
        <taxon>Haptista</taxon>
        <taxon>Haptophyta</taxon>
        <taxon>Prymnesiophyceae</taxon>
        <taxon>Prymnesiales</taxon>
        <taxon>Prymnesiaceae</taxon>
        <taxon>Prymnesium</taxon>
    </lineage>
</organism>